<dbReference type="EMBL" id="FQ670179">
    <property type="protein sequence ID" value="CBY83389.1"/>
    <property type="molecule type" value="Genomic_DNA"/>
</dbReference>
<dbReference type="GeneID" id="36134459"/>
<dbReference type="Proteomes" id="UP000007934">
    <property type="component" value="Chromosome"/>
</dbReference>
<proteinExistence type="inferred from homology"/>
<dbReference type="STRING" id="936155.HFELIS_13050"/>
<protein>
    <recommendedName>
        <fullName evidence="4">Large ribosomal subunit protein bL17</fullName>
    </recommendedName>
</protein>
<dbReference type="GO" id="GO:0006412">
    <property type="term" value="P:translation"/>
    <property type="evidence" value="ECO:0007669"/>
    <property type="project" value="UniProtKB-UniRule"/>
</dbReference>
<accession>E7A9R9</accession>
<dbReference type="AlphaFoldDB" id="E7A9R9"/>
<keyword evidence="3 4" id="KW-0687">Ribonucleoprotein</keyword>
<dbReference type="GO" id="GO:0022625">
    <property type="term" value="C:cytosolic large ribosomal subunit"/>
    <property type="evidence" value="ECO:0007669"/>
    <property type="project" value="TreeGrafter"/>
</dbReference>
<name>E7A9R9_HELFC</name>
<evidence type="ECO:0000256" key="2">
    <source>
        <dbReference type="ARBA" id="ARBA00022980"/>
    </source>
</evidence>
<dbReference type="OrthoDB" id="9809073at2"/>
<evidence type="ECO:0000256" key="1">
    <source>
        <dbReference type="ARBA" id="ARBA00008777"/>
    </source>
</evidence>
<comment type="similarity">
    <text evidence="1 4 5">Belongs to the bacterial ribosomal protein bL17 family.</text>
</comment>
<dbReference type="PANTHER" id="PTHR14413">
    <property type="entry name" value="RIBOSOMAL PROTEIN L17"/>
    <property type="match status" value="1"/>
</dbReference>
<dbReference type="PANTHER" id="PTHR14413:SF16">
    <property type="entry name" value="LARGE RIBOSOMAL SUBUNIT PROTEIN BL17M"/>
    <property type="match status" value="1"/>
</dbReference>
<gene>
    <name evidence="4 6" type="primary">rplQ</name>
    <name evidence="6" type="ordered locus">Hfelis_13050</name>
</gene>
<dbReference type="HOGENOM" id="CLU_074407_2_0_7"/>
<keyword evidence="2 4" id="KW-0689">Ribosomal protein</keyword>
<evidence type="ECO:0000256" key="3">
    <source>
        <dbReference type="ARBA" id="ARBA00023274"/>
    </source>
</evidence>
<dbReference type="Gene3D" id="3.90.1030.10">
    <property type="entry name" value="Ribosomal protein L17"/>
    <property type="match status" value="1"/>
</dbReference>
<sequence>MRHQNRFRKLGRTSAHRKALLKNLAISLITHEKIETGVFKAKELQSYIEKLVSIARKGDFNAHRYVFSYLQDKHATHKLVTELAPKYATRNGGYTSIHRTAIRRGDASILASIAFV</sequence>
<dbReference type="InterPro" id="IPR000456">
    <property type="entry name" value="Ribosomal_bL17"/>
</dbReference>
<evidence type="ECO:0000313" key="6">
    <source>
        <dbReference type="EMBL" id="CBY83389.1"/>
    </source>
</evidence>
<keyword evidence="7" id="KW-1185">Reference proteome</keyword>
<dbReference type="FunFam" id="3.90.1030.10:FF:000003">
    <property type="entry name" value="50S ribosomal protein L17"/>
    <property type="match status" value="1"/>
</dbReference>
<comment type="subunit">
    <text evidence="4">Part of the 50S ribosomal subunit. Contacts protein L32.</text>
</comment>
<organism evidence="6 7">
    <name type="scientific">Helicobacter felis (strain ATCC 49179 / CCUG 28539 / NCTC 12436 / CS1)</name>
    <dbReference type="NCBI Taxonomy" id="936155"/>
    <lineage>
        <taxon>Bacteria</taxon>
        <taxon>Pseudomonadati</taxon>
        <taxon>Campylobacterota</taxon>
        <taxon>Epsilonproteobacteria</taxon>
        <taxon>Campylobacterales</taxon>
        <taxon>Helicobacteraceae</taxon>
        <taxon>Helicobacter</taxon>
    </lineage>
</organism>
<dbReference type="NCBIfam" id="TIGR00059">
    <property type="entry name" value="L17"/>
    <property type="match status" value="1"/>
</dbReference>
<dbReference type="GO" id="GO:0003735">
    <property type="term" value="F:structural constituent of ribosome"/>
    <property type="evidence" value="ECO:0007669"/>
    <property type="project" value="InterPro"/>
</dbReference>
<dbReference type="SUPFAM" id="SSF64263">
    <property type="entry name" value="Prokaryotic ribosomal protein L17"/>
    <property type="match status" value="1"/>
</dbReference>
<dbReference type="RefSeq" id="WP_013469753.1">
    <property type="nucleotide sequence ID" value="NC_014810.2"/>
</dbReference>
<evidence type="ECO:0000256" key="4">
    <source>
        <dbReference type="HAMAP-Rule" id="MF_01368"/>
    </source>
</evidence>
<dbReference type="Pfam" id="PF01196">
    <property type="entry name" value="Ribosomal_L17"/>
    <property type="match status" value="1"/>
</dbReference>
<dbReference type="InterPro" id="IPR036373">
    <property type="entry name" value="Ribosomal_bL17_sf"/>
</dbReference>
<dbReference type="eggNOG" id="COG0203">
    <property type="taxonomic scope" value="Bacteria"/>
</dbReference>
<reference evidence="6 7" key="1">
    <citation type="journal article" date="2011" name="Genome Biol. Evol.">
        <title>Comparative whole genome sequence analysis of the carcinogenic bacterial model pathogen Helicobacter felis.</title>
        <authorList>
            <person name="Arnold I.C."/>
            <person name="Zigova Z."/>
            <person name="Holden M."/>
            <person name="Lawley T.D."/>
            <person name="Rad R."/>
            <person name="Dougan G."/>
            <person name="Falkow S."/>
            <person name="Bentley S.D."/>
            <person name="Muller A."/>
        </authorList>
    </citation>
    <scope>NUCLEOTIDE SEQUENCE [LARGE SCALE GENOMIC DNA]</scope>
    <source>
        <strain evidence="7">ATCC 49179 / CCUG 28539 / NCTC 12436 / CS1</strain>
    </source>
</reference>
<dbReference type="KEGG" id="hfe:HFELIS_13050"/>
<evidence type="ECO:0000313" key="7">
    <source>
        <dbReference type="Proteomes" id="UP000007934"/>
    </source>
</evidence>
<evidence type="ECO:0000256" key="5">
    <source>
        <dbReference type="RuleBase" id="RU000660"/>
    </source>
</evidence>
<dbReference type="HAMAP" id="MF_01368">
    <property type="entry name" value="Ribosomal_bL17"/>
    <property type="match status" value="1"/>
</dbReference>